<organism evidence="12 13">
    <name type="scientific">Actinia tenebrosa</name>
    <name type="common">Australian red waratah sea anemone</name>
    <dbReference type="NCBI Taxonomy" id="6105"/>
    <lineage>
        <taxon>Eukaryota</taxon>
        <taxon>Metazoa</taxon>
        <taxon>Cnidaria</taxon>
        <taxon>Anthozoa</taxon>
        <taxon>Hexacorallia</taxon>
        <taxon>Actiniaria</taxon>
        <taxon>Actiniidae</taxon>
        <taxon>Actinia</taxon>
    </lineage>
</organism>
<dbReference type="PANTHER" id="PTHR24249:SF372">
    <property type="entry name" value="G-PROTEIN COUPLED RECEPTORS FAMILY 1 PROFILE DOMAIN-CONTAINING PROTEIN"/>
    <property type="match status" value="1"/>
</dbReference>
<keyword evidence="2" id="KW-1003">Cell membrane</keyword>
<dbReference type="OrthoDB" id="5966998at2759"/>
<feature type="transmembrane region" description="Helical" evidence="10">
    <location>
        <begin position="57"/>
        <end position="77"/>
    </location>
</feature>
<evidence type="ECO:0000256" key="8">
    <source>
        <dbReference type="ARBA" id="ARBA00023224"/>
    </source>
</evidence>
<comment type="subcellular location">
    <subcellularLocation>
        <location evidence="1">Cell membrane</location>
        <topology evidence="1">Multi-pass membrane protein</topology>
    </subcellularLocation>
</comment>
<evidence type="ECO:0000313" key="12">
    <source>
        <dbReference type="Proteomes" id="UP000515163"/>
    </source>
</evidence>
<reference evidence="13" key="1">
    <citation type="submission" date="2025-08" db="UniProtKB">
        <authorList>
            <consortium name="RefSeq"/>
        </authorList>
    </citation>
    <scope>IDENTIFICATION</scope>
    <source>
        <tissue evidence="13">Tentacle</tissue>
    </source>
</reference>
<dbReference type="SMART" id="SM01381">
    <property type="entry name" value="7TM_GPCR_Srsx"/>
    <property type="match status" value="1"/>
</dbReference>
<feature type="transmembrane region" description="Helical" evidence="10">
    <location>
        <begin position="224"/>
        <end position="246"/>
    </location>
</feature>
<gene>
    <name evidence="13" type="primary">LOC116287536</name>
</gene>
<keyword evidence="5 9" id="KW-0297">G-protein coupled receptor</keyword>
<feature type="transmembrane region" description="Helical" evidence="10">
    <location>
        <begin position="89"/>
        <end position="111"/>
    </location>
</feature>
<dbReference type="PRINTS" id="PR00237">
    <property type="entry name" value="GPCRRHODOPSN"/>
</dbReference>
<dbReference type="GO" id="GO:0004930">
    <property type="term" value="F:G protein-coupled receptor activity"/>
    <property type="evidence" value="ECO:0007669"/>
    <property type="project" value="UniProtKB-KW"/>
</dbReference>
<dbReference type="Gene3D" id="1.20.1070.10">
    <property type="entry name" value="Rhodopsin 7-helix transmembrane proteins"/>
    <property type="match status" value="1"/>
</dbReference>
<evidence type="ECO:0000256" key="10">
    <source>
        <dbReference type="SAM" id="Phobius"/>
    </source>
</evidence>
<evidence type="ECO:0000256" key="9">
    <source>
        <dbReference type="RuleBase" id="RU000688"/>
    </source>
</evidence>
<evidence type="ECO:0000256" key="6">
    <source>
        <dbReference type="ARBA" id="ARBA00023136"/>
    </source>
</evidence>
<keyword evidence="12" id="KW-1185">Reference proteome</keyword>
<dbReference type="GO" id="GO:0005886">
    <property type="term" value="C:plasma membrane"/>
    <property type="evidence" value="ECO:0007669"/>
    <property type="project" value="UniProtKB-SubCell"/>
</dbReference>
<evidence type="ECO:0000256" key="7">
    <source>
        <dbReference type="ARBA" id="ARBA00023170"/>
    </source>
</evidence>
<dbReference type="InParanoid" id="A0A6P8HC45"/>
<dbReference type="FunCoup" id="A0A6P8HC45">
    <property type="interactions" value="700"/>
</dbReference>
<feature type="transmembrane region" description="Helical" evidence="10">
    <location>
        <begin position="165"/>
        <end position="185"/>
    </location>
</feature>
<keyword evidence="7 9" id="KW-0675">Receptor</keyword>
<sequence>MSNSNQSSPSLTYAPHPWTVWYWSLRGIIAIIAVLGNGIVVWLIISRRKLWTRPNCFVLSLSLADFCAGAINTPLELYCTMLGTSCSSWLVQAIKDMFIVASVFNLCAMTIDRYVAVTHSLRYPRIMNDKTCVLVIATAWGLGISIPWIFYIIRIREFHTYRIISIFRLLFCNALPMAGLVLAYFRMLRISRKHRRKVGQQRQQVDFNYLSKRRVNERSENRSAVRFIGSMVAFFVFCYSLTFYRVLSSYILFISVPYVIVPISRLLYYMNSALNCLVYALFKKDIRREARNLFCRTGTEQ</sequence>
<evidence type="ECO:0000313" key="13">
    <source>
        <dbReference type="RefSeq" id="XP_031550080.1"/>
    </source>
</evidence>
<dbReference type="KEGG" id="aten:116287536"/>
<dbReference type="CDD" id="cd00637">
    <property type="entry name" value="7tm_classA_rhodopsin-like"/>
    <property type="match status" value="1"/>
</dbReference>
<evidence type="ECO:0000256" key="4">
    <source>
        <dbReference type="ARBA" id="ARBA00022989"/>
    </source>
</evidence>
<keyword evidence="3 9" id="KW-0812">Transmembrane</keyword>
<keyword evidence="4 10" id="KW-1133">Transmembrane helix</keyword>
<evidence type="ECO:0000256" key="5">
    <source>
        <dbReference type="ARBA" id="ARBA00023040"/>
    </source>
</evidence>
<dbReference type="Pfam" id="PF00001">
    <property type="entry name" value="7tm_1"/>
    <property type="match status" value="1"/>
</dbReference>
<dbReference type="SUPFAM" id="SSF81321">
    <property type="entry name" value="Family A G protein-coupled receptor-like"/>
    <property type="match status" value="1"/>
</dbReference>
<comment type="similarity">
    <text evidence="9">Belongs to the G-protein coupled receptor 1 family.</text>
</comment>
<keyword evidence="8 9" id="KW-0807">Transducer</keyword>
<proteinExistence type="inferred from homology"/>
<evidence type="ECO:0000259" key="11">
    <source>
        <dbReference type="PROSITE" id="PS50262"/>
    </source>
</evidence>
<dbReference type="InterPro" id="IPR000276">
    <property type="entry name" value="GPCR_Rhodpsn"/>
</dbReference>
<dbReference type="AlphaFoldDB" id="A0A6P8HC45"/>
<feature type="transmembrane region" description="Helical" evidence="10">
    <location>
        <begin position="20"/>
        <end position="45"/>
    </location>
</feature>
<dbReference type="Proteomes" id="UP000515163">
    <property type="component" value="Unplaced"/>
</dbReference>
<accession>A0A6P8HC45</accession>
<evidence type="ECO:0000256" key="1">
    <source>
        <dbReference type="ARBA" id="ARBA00004651"/>
    </source>
</evidence>
<dbReference type="InterPro" id="IPR050569">
    <property type="entry name" value="TAAR"/>
</dbReference>
<feature type="transmembrane region" description="Helical" evidence="10">
    <location>
        <begin position="266"/>
        <end position="282"/>
    </location>
</feature>
<dbReference type="PROSITE" id="PS50262">
    <property type="entry name" value="G_PROTEIN_RECEP_F1_2"/>
    <property type="match status" value="1"/>
</dbReference>
<keyword evidence="6 10" id="KW-0472">Membrane</keyword>
<dbReference type="GeneID" id="116287536"/>
<dbReference type="RefSeq" id="XP_031550080.1">
    <property type="nucleotide sequence ID" value="XM_031694220.1"/>
</dbReference>
<name>A0A6P8HC45_ACTTE</name>
<evidence type="ECO:0000256" key="3">
    <source>
        <dbReference type="ARBA" id="ARBA00022692"/>
    </source>
</evidence>
<protein>
    <submittedName>
        <fullName evidence="13">Trace amine-associated receptor 9-like</fullName>
    </submittedName>
</protein>
<dbReference type="PANTHER" id="PTHR24249">
    <property type="entry name" value="HISTAMINE RECEPTOR-RELATED G-PROTEIN COUPLED RECEPTOR"/>
    <property type="match status" value="1"/>
</dbReference>
<feature type="transmembrane region" description="Helical" evidence="10">
    <location>
        <begin position="132"/>
        <end position="153"/>
    </location>
</feature>
<dbReference type="InterPro" id="IPR017452">
    <property type="entry name" value="GPCR_Rhodpsn_7TM"/>
</dbReference>
<dbReference type="PROSITE" id="PS00237">
    <property type="entry name" value="G_PROTEIN_RECEP_F1_1"/>
    <property type="match status" value="1"/>
</dbReference>
<feature type="domain" description="G-protein coupled receptors family 1 profile" evidence="11">
    <location>
        <begin position="36"/>
        <end position="279"/>
    </location>
</feature>
<evidence type="ECO:0000256" key="2">
    <source>
        <dbReference type="ARBA" id="ARBA00022475"/>
    </source>
</evidence>